<name>A0ACB0KRF3_TRIPR</name>
<dbReference type="EMBL" id="CASHSV030000311">
    <property type="protein sequence ID" value="CAJ2659767.1"/>
    <property type="molecule type" value="Genomic_DNA"/>
</dbReference>
<proteinExistence type="predicted"/>
<evidence type="ECO:0000313" key="2">
    <source>
        <dbReference type="Proteomes" id="UP001177021"/>
    </source>
</evidence>
<accession>A0ACB0KRF3</accession>
<gene>
    <name evidence="1" type="ORF">MILVUS5_LOCUS25855</name>
</gene>
<dbReference type="Proteomes" id="UP001177021">
    <property type="component" value="Unassembled WGS sequence"/>
</dbReference>
<protein>
    <submittedName>
        <fullName evidence="1">Uncharacterized protein</fullName>
    </submittedName>
</protein>
<keyword evidence="2" id="KW-1185">Reference proteome</keyword>
<organism evidence="1 2">
    <name type="scientific">Trifolium pratense</name>
    <name type="common">Red clover</name>
    <dbReference type="NCBI Taxonomy" id="57577"/>
    <lineage>
        <taxon>Eukaryota</taxon>
        <taxon>Viridiplantae</taxon>
        <taxon>Streptophyta</taxon>
        <taxon>Embryophyta</taxon>
        <taxon>Tracheophyta</taxon>
        <taxon>Spermatophyta</taxon>
        <taxon>Magnoliopsida</taxon>
        <taxon>eudicotyledons</taxon>
        <taxon>Gunneridae</taxon>
        <taxon>Pentapetalae</taxon>
        <taxon>rosids</taxon>
        <taxon>fabids</taxon>
        <taxon>Fabales</taxon>
        <taxon>Fabaceae</taxon>
        <taxon>Papilionoideae</taxon>
        <taxon>50 kb inversion clade</taxon>
        <taxon>NPAAA clade</taxon>
        <taxon>Hologalegina</taxon>
        <taxon>IRL clade</taxon>
        <taxon>Trifolieae</taxon>
        <taxon>Trifolium</taxon>
    </lineage>
</organism>
<comment type="caution">
    <text evidence="1">The sequence shown here is derived from an EMBL/GenBank/DDBJ whole genome shotgun (WGS) entry which is preliminary data.</text>
</comment>
<reference evidence="1" key="1">
    <citation type="submission" date="2023-10" db="EMBL/GenBank/DDBJ databases">
        <authorList>
            <person name="Rodriguez Cubillos JULIANA M."/>
            <person name="De Vega J."/>
        </authorList>
    </citation>
    <scope>NUCLEOTIDE SEQUENCE</scope>
</reference>
<sequence length="120" mass="13127">MSLLTKKTIHIATKSMYTSSRIISTASFSTAYERAEGSNAVAEANSDDGGVTMEGMYKGIKEEDRAMTSDPAREGPIKAEEEGDMVRDTAKDSMDGAWMAAQDAKHKAINRDDDDDKKRD</sequence>
<evidence type="ECO:0000313" key="1">
    <source>
        <dbReference type="EMBL" id="CAJ2659767.1"/>
    </source>
</evidence>